<feature type="transmembrane region" description="Helical" evidence="11">
    <location>
        <begin position="243"/>
        <end position="265"/>
    </location>
</feature>
<evidence type="ECO:0000256" key="8">
    <source>
        <dbReference type="ARBA" id="ARBA00023201"/>
    </source>
</evidence>
<accession>A0A8J4LZF4</accession>
<evidence type="ECO:0000256" key="9">
    <source>
        <dbReference type="ARBA" id="ARBA00047524"/>
    </source>
</evidence>
<gene>
    <name evidence="13" type="ORF">Vretimale_19126</name>
</gene>
<comment type="caution">
    <text evidence="13">The sequence shown here is derived from an EMBL/GenBank/DDBJ whole genome shotgun (WGS) entry which is preliminary data.</text>
</comment>
<feature type="domain" description="Cation/H+ exchanger transmembrane" evidence="12">
    <location>
        <begin position="43"/>
        <end position="259"/>
    </location>
</feature>
<keyword evidence="2" id="KW-0813">Transport</keyword>
<feature type="transmembrane region" description="Helical" evidence="11">
    <location>
        <begin position="158"/>
        <end position="176"/>
    </location>
</feature>
<evidence type="ECO:0000256" key="11">
    <source>
        <dbReference type="SAM" id="Phobius"/>
    </source>
</evidence>
<proteinExistence type="predicted"/>
<dbReference type="GO" id="GO:0015385">
    <property type="term" value="F:sodium:proton antiporter activity"/>
    <property type="evidence" value="ECO:0007669"/>
    <property type="project" value="InterPro"/>
</dbReference>
<dbReference type="InterPro" id="IPR006153">
    <property type="entry name" value="Cation/H_exchanger_TM"/>
</dbReference>
<evidence type="ECO:0000259" key="12">
    <source>
        <dbReference type="Pfam" id="PF00999"/>
    </source>
</evidence>
<comment type="subcellular location">
    <subcellularLocation>
        <location evidence="1">Membrane</location>
        <topology evidence="1">Multi-pass membrane protein</topology>
    </subcellularLocation>
</comment>
<dbReference type="Gene3D" id="6.10.140.1330">
    <property type="match status" value="1"/>
</dbReference>
<keyword evidence="5" id="KW-0915">Sodium</keyword>
<evidence type="ECO:0000313" key="14">
    <source>
        <dbReference type="Proteomes" id="UP000722791"/>
    </source>
</evidence>
<keyword evidence="7 11" id="KW-0472">Membrane</keyword>
<feature type="transmembrane region" description="Helical" evidence="11">
    <location>
        <begin position="54"/>
        <end position="75"/>
    </location>
</feature>
<feature type="transmembrane region" description="Helical" evidence="11">
    <location>
        <begin position="123"/>
        <end position="146"/>
    </location>
</feature>
<evidence type="ECO:0000256" key="3">
    <source>
        <dbReference type="ARBA" id="ARBA00022692"/>
    </source>
</evidence>
<evidence type="ECO:0000256" key="4">
    <source>
        <dbReference type="ARBA" id="ARBA00022989"/>
    </source>
</evidence>
<name>A0A8J4LZF4_9CHLO</name>
<dbReference type="GO" id="GO:0098719">
    <property type="term" value="P:sodium ion import across plasma membrane"/>
    <property type="evidence" value="ECO:0007669"/>
    <property type="project" value="TreeGrafter"/>
</dbReference>
<reference evidence="13" key="1">
    <citation type="journal article" date="2021" name="Proc. Natl. Acad. Sci. U.S.A.">
        <title>Three genomes in the algal genus Volvox reveal the fate of a haploid sex-determining region after a transition to homothallism.</title>
        <authorList>
            <person name="Yamamoto K."/>
            <person name="Hamaji T."/>
            <person name="Kawai-Toyooka H."/>
            <person name="Matsuzaki R."/>
            <person name="Takahashi F."/>
            <person name="Nishimura Y."/>
            <person name="Kawachi M."/>
            <person name="Noguchi H."/>
            <person name="Minakuchi Y."/>
            <person name="Umen J.G."/>
            <person name="Toyoda A."/>
            <person name="Nozaki H."/>
        </authorList>
    </citation>
    <scope>NUCLEOTIDE SEQUENCE</scope>
    <source>
        <strain evidence="13">NIES-3785</strain>
    </source>
</reference>
<feature type="transmembrane region" description="Helical" evidence="11">
    <location>
        <begin position="26"/>
        <end position="47"/>
    </location>
</feature>
<dbReference type="Proteomes" id="UP000722791">
    <property type="component" value="Unassembled WGS sequence"/>
</dbReference>
<evidence type="ECO:0000256" key="2">
    <source>
        <dbReference type="ARBA" id="ARBA00022448"/>
    </source>
</evidence>
<dbReference type="InterPro" id="IPR018422">
    <property type="entry name" value="Cation/H_exchanger_CPA1"/>
</dbReference>
<keyword evidence="3 11" id="KW-0812">Transmembrane</keyword>
<evidence type="ECO:0000256" key="1">
    <source>
        <dbReference type="ARBA" id="ARBA00004141"/>
    </source>
</evidence>
<keyword evidence="8" id="KW-0739">Sodium transport</keyword>
<dbReference type="PANTHER" id="PTHR10110">
    <property type="entry name" value="SODIUM/HYDROGEN EXCHANGER"/>
    <property type="match status" value="1"/>
</dbReference>
<dbReference type="GO" id="GO:0005886">
    <property type="term" value="C:plasma membrane"/>
    <property type="evidence" value="ECO:0007669"/>
    <property type="project" value="TreeGrafter"/>
</dbReference>
<dbReference type="AlphaFoldDB" id="A0A8J4LZF4"/>
<feature type="transmembrane region" description="Helical" evidence="11">
    <location>
        <begin position="188"/>
        <end position="207"/>
    </location>
</feature>
<dbReference type="EMBL" id="BNCQ01000080">
    <property type="protein sequence ID" value="GIM16541.1"/>
    <property type="molecule type" value="Genomic_DNA"/>
</dbReference>
<evidence type="ECO:0000256" key="10">
    <source>
        <dbReference type="ARBA" id="ARBA00047912"/>
    </source>
</evidence>
<comment type="catalytic activity">
    <reaction evidence="9">
        <text>Na(+)(in) + H(+)(out) = Na(+)(out) + H(+)(in)</text>
        <dbReference type="Rhea" id="RHEA:29419"/>
        <dbReference type="ChEBI" id="CHEBI:15378"/>
        <dbReference type="ChEBI" id="CHEBI:29101"/>
    </reaction>
</comment>
<comment type="catalytic activity">
    <reaction evidence="10">
        <text>K(+)(in) + H(+)(out) = K(+)(out) + H(+)(in)</text>
        <dbReference type="Rhea" id="RHEA:29467"/>
        <dbReference type="ChEBI" id="CHEBI:15378"/>
        <dbReference type="ChEBI" id="CHEBI:29103"/>
    </reaction>
</comment>
<keyword evidence="6" id="KW-0406">Ion transport</keyword>
<protein>
    <recommendedName>
        <fullName evidence="12">Cation/H+ exchanger transmembrane domain-containing protein</fullName>
    </recommendedName>
</protein>
<organism evidence="13 14">
    <name type="scientific">Volvox reticuliferus</name>
    <dbReference type="NCBI Taxonomy" id="1737510"/>
    <lineage>
        <taxon>Eukaryota</taxon>
        <taxon>Viridiplantae</taxon>
        <taxon>Chlorophyta</taxon>
        <taxon>core chlorophytes</taxon>
        <taxon>Chlorophyceae</taxon>
        <taxon>CS clade</taxon>
        <taxon>Chlamydomonadales</taxon>
        <taxon>Volvocaceae</taxon>
        <taxon>Volvox</taxon>
    </lineage>
</organism>
<evidence type="ECO:0000256" key="5">
    <source>
        <dbReference type="ARBA" id="ARBA00023053"/>
    </source>
</evidence>
<dbReference type="InterPro" id="IPR004709">
    <property type="entry name" value="NaH_exchanger"/>
</dbReference>
<sequence length="303" mass="31743">MTPDEALGVVAGNKIPSKPTEADLEVAGLTTGVLVLLAAIWSLLGHYLSSRSRYLNESGTACLLGLVAGTALLAWKDTTNAGLVNGLLRFNSAAFFTYLLPPVIFYAGLSVEQRLFFSNLPSILSFGVLGTLLSFVLMSAALYSLGGTTFGLDAQDCLALGAVFAATDSVAVLGLLDARTNPQLFSLVFGEGIVNDATSVVLLGALARMARHQDGDQLQHLGGAGGAGEETVPVLAGRLMWNFGYLLLTSTILGFVVGIGITALLRGRAASEGPHHVRLSGRELRGRDEDLPRCVFGCAKISF</sequence>
<dbReference type="PANTHER" id="PTHR10110:SF197">
    <property type="entry name" value="SODIUM_HYDROGEN EXCHANGER"/>
    <property type="match status" value="1"/>
</dbReference>
<dbReference type="PRINTS" id="PR01084">
    <property type="entry name" value="NAHEXCHNGR"/>
</dbReference>
<keyword evidence="4 11" id="KW-1133">Transmembrane helix</keyword>
<evidence type="ECO:0000256" key="6">
    <source>
        <dbReference type="ARBA" id="ARBA00023065"/>
    </source>
</evidence>
<dbReference type="Pfam" id="PF00999">
    <property type="entry name" value="Na_H_Exchanger"/>
    <property type="match status" value="1"/>
</dbReference>
<dbReference type="GO" id="GO:0015386">
    <property type="term" value="F:potassium:proton antiporter activity"/>
    <property type="evidence" value="ECO:0007669"/>
    <property type="project" value="TreeGrafter"/>
</dbReference>
<evidence type="ECO:0000313" key="13">
    <source>
        <dbReference type="EMBL" id="GIM16541.1"/>
    </source>
</evidence>
<dbReference type="GO" id="GO:0051453">
    <property type="term" value="P:regulation of intracellular pH"/>
    <property type="evidence" value="ECO:0007669"/>
    <property type="project" value="TreeGrafter"/>
</dbReference>
<evidence type="ECO:0000256" key="7">
    <source>
        <dbReference type="ARBA" id="ARBA00023136"/>
    </source>
</evidence>
<feature type="transmembrane region" description="Helical" evidence="11">
    <location>
        <begin position="87"/>
        <end position="111"/>
    </location>
</feature>